<dbReference type="Pfam" id="PF02086">
    <property type="entry name" value="MethyltransfD12"/>
    <property type="match status" value="1"/>
</dbReference>
<reference evidence="4 5" key="1">
    <citation type="submission" date="2018-09" db="EMBL/GenBank/DDBJ databases">
        <title>Genome sequencing of strain 2DFW10M-5.</title>
        <authorList>
            <person name="Heo J."/>
            <person name="Kim S.-J."/>
            <person name="Kwon S.-W."/>
        </authorList>
    </citation>
    <scope>NUCLEOTIDE SEQUENCE [LARGE SCALE GENOMIC DNA]</scope>
    <source>
        <strain evidence="4 5">2DFW10M-5</strain>
    </source>
</reference>
<dbReference type="RefSeq" id="WP_120787928.1">
    <property type="nucleotide sequence ID" value="NZ_CP032624.1"/>
</dbReference>
<dbReference type="Gene3D" id="3.40.50.150">
    <property type="entry name" value="Vaccinia Virus protein VP39"/>
    <property type="match status" value="1"/>
</dbReference>
<dbReference type="EMBL" id="CP032624">
    <property type="protein sequence ID" value="AYG02394.1"/>
    <property type="molecule type" value="Genomic_DNA"/>
</dbReference>
<dbReference type="AlphaFoldDB" id="A0A387BJR2"/>
<dbReference type="GO" id="GO:1904047">
    <property type="term" value="F:S-adenosyl-L-methionine binding"/>
    <property type="evidence" value="ECO:0007669"/>
    <property type="project" value="TreeGrafter"/>
</dbReference>
<evidence type="ECO:0000256" key="2">
    <source>
        <dbReference type="ARBA" id="ARBA00022679"/>
    </source>
</evidence>
<keyword evidence="5" id="KW-1185">Reference proteome</keyword>
<proteinExistence type="predicted"/>
<dbReference type="PANTHER" id="PTHR30481">
    <property type="entry name" value="DNA ADENINE METHYLASE"/>
    <property type="match status" value="1"/>
</dbReference>
<dbReference type="PANTHER" id="PTHR30481:SF4">
    <property type="entry name" value="SITE-SPECIFIC DNA-METHYLTRANSFERASE (ADENINE-SPECIFIC)"/>
    <property type="match status" value="1"/>
</dbReference>
<keyword evidence="2" id="KW-0808">Transferase</keyword>
<dbReference type="OrthoDB" id="5190841at2"/>
<dbReference type="GO" id="GO:0009307">
    <property type="term" value="P:DNA restriction-modification system"/>
    <property type="evidence" value="ECO:0007669"/>
    <property type="project" value="InterPro"/>
</dbReference>
<keyword evidence="3" id="KW-0949">S-adenosyl-L-methionine</keyword>
<dbReference type="InterPro" id="IPR029063">
    <property type="entry name" value="SAM-dependent_MTases_sf"/>
</dbReference>
<evidence type="ECO:0000313" key="4">
    <source>
        <dbReference type="EMBL" id="AYG02394.1"/>
    </source>
</evidence>
<dbReference type="Proteomes" id="UP000275069">
    <property type="component" value="Chromosome"/>
</dbReference>
<dbReference type="GO" id="GO:0009007">
    <property type="term" value="F:site-specific DNA-methyltransferase (adenine-specific) activity"/>
    <property type="evidence" value="ECO:0007669"/>
    <property type="project" value="UniProtKB-EC"/>
</dbReference>
<protein>
    <submittedName>
        <fullName evidence="4">DNA adenine methylase</fullName>
    </submittedName>
</protein>
<organism evidence="4 5">
    <name type="scientific">Gryllotalpicola protaetiae</name>
    <dbReference type="NCBI Taxonomy" id="2419771"/>
    <lineage>
        <taxon>Bacteria</taxon>
        <taxon>Bacillati</taxon>
        <taxon>Actinomycetota</taxon>
        <taxon>Actinomycetes</taxon>
        <taxon>Micrococcales</taxon>
        <taxon>Microbacteriaceae</taxon>
        <taxon>Gryllotalpicola</taxon>
    </lineage>
</organism>
<evidence type="ECO:0000313" key="5">
    <source>
        <dbReference type="Proteomes" id="UP000275069"/>
    </source>
</evidence>
<evidence type="ECO:0000256" key="3">
    <source>
        <dbReference type="ARBA" id="ARBA00022691"/>
    </source>
</evidence>
<sequence length="354" mass="38940">MADEQLSAPFIYFGGKRRAAEAVWRALGDVGGYVEPFAGSAAVLLARPAVSGRRVETLNDLDGWLVNFWRAVKYDPEDVLRWTLAPVMEAEYHARLAWLQERRQQDLVSWLEGAPDHFDAKAAGFWVYAINCGIGDPFGPGPWYVREGRLVDSRLEAERVDGAVRQMPHLSSAGQGLNSGAVRQLPSIGQAGRGIFSERGADIDGRRRWLLALSERLSDTRITCGSWDRIMTPAALRATAGPGSIGIFFDPPYATSGDVYAVTNRDDDANSISAQVRAWCIENAHGYRVVLCGFGDEHDELLEHGWRVEAGKSGSGAGYNNDPRAGKRERLWLSPACLDPSNALFDFDSVQERA</sequence>
<keyword evidence="1 4" id="KW-0489">Methyltransferase</keyword>
<dbReference type="KEGG" id="gry:D7I44_01815"/>
<evidence type="ECO:0000256" key="1">
    <source>
        <dbReference type="ARBA" id="ARBA00022603"/>
    </source>
</evidence>
<dbReference type="SUPFAM" id="SSF53335">
    <property type="entry name" value="S-adenosyl-L-methionine-dependent methyltransferases"/>
    <property type="match status" value="1"/>
</dbReference>
<gene>
    <name evidence="4" type="ORF">D7I44_01815</name>
</gene>
<dbReference type="GO" id="GO:0043565">
    <property type="term" value="F:sequence-specific DNA binding"/>
    <property type="evidence" value="ECO:0007669"/>
    <property type="project" value="TreeGrafter"/>
</dbReference>
<dbReference type="GO" id="GO:0032259">
    <property type="term" value="P:methylation"/>
    <property type="evidence" value="ECO:0007669"/>
    <property type="project" value="UniProtKB-KW"/>
</dbReference>
<accession>A0A387BJR2</accession>
<dbReference type="InterPro" id="IPR012327">
    <property type="entry name" value="MeTrfase_D12"/>
</dbReference>
<dbReference type="GO" id="GO:0006298">
    <property type="term" value="P:mismatch repair"/>
    <property type="evidence" value="ECO:0007669"/>
    <property type="project" value="TreeGrafter"/>
</dbReference>
<name>A0A387BJR2_9MICO</name>